<dbReference type="AlphaFoldDB" id="A0AAV3YDN2"/>
<keyword evidence="2" id="KW-1185">Reference proteome</keyword>
<dbReference type="GO" id="GO:0005886">
    <property type="term" value="C:plasma membrane"/>
    <property type="evidence" value="ECO:0007669"/>
    <property type="project" value="InterPro"/>
</dbReference>
<comment type="caution">
    <text evidence="1">The sequence shown here is derived from an EMBL/GenBank/DDBJ whole genome shotgun (WGS) entry which is preliminary data.</text>
</comment>
<dbReference type="Gene3D" id="6.10.250.2090">
    <property type="match status" value="1"/>
</dbReference>
<evidence type="ECO:0000313" key="2">
    <source>
        <dbReference type="Proteomes" id="UP000735302"/>
    </source>
</evidence>
<dbReference type="Proteomes" id="UP000735302">
    <property type="component" value="Unassembled WGS sequence"/>
</dbReference>
<dbReference type="EMBL" id="BLXT01000880">
    <property type="protein sequence ID" value="GFN81139.1"/>
    <property type="molecule type" value="Genomic_DNA"/>
</dbReference>
<dbReference type="PANTHER" id="PTHR10264">
    <property type="entry name" value="BAND 7 PROTEIN-RELATED"/>
    <property type="match status" value="1"/>
</dbReference>
<name>A0AAV3YDN2_9GAST</name>
<dbReference type="PRINTS" id="PR00721">
    <property type="entry name" value="STOMATIN"/>
</dbReference>
<accession>A0AAV3YDN2</accession>
<dbReference type="InterPro" id="IPR001972">
    <property type="entry name" value="Stomatin_HflK_fam"/>
</dbReference>
<reference evidence="1 2" key="1">
    <citation type="journal article" date="2021" name="Elife">
        <title>Chloroplast acquisition without the gene transfer in kleptoplastic sea slugs, Plakobranchus ocellatus.</title>
        <authorList>
            <person name="Maeda T."/>
            <person name="Takahashi S."/>
            <person name="Yoshida T."/>
            <person name="Shimamura S."/>
            <person name="Takaki Y."/>
            <person name="Nagai Y."/>
            <person name="Toyoda A."/>
            <person name="Suzuki Y."/>
            <person name="Arimoto A."/>
            <person name="Ishii H."/>
            <person name="Satoh N."/>
            <person name="Nishiyama T."/>
            <person name="Hasebe M."/>
            <person name="Maruyama T."/>
            <person name="Minagawa J."/>
            <person name="Obokata J."/>
            <person name="Shigenobu S."/>
        </authorList>
    </citation>
    <scope>NUCLEOTIDE SEQUENCE [LARGE SCALE GENOMIC DNA]</scope>
</reference>
<proteinExistence type="predicted"/>
<sequence length="198" mass="22344">MVNDRLVHVLESRNLLSKWVSDNGFRFSVSKITCVHYNRQRIYTELALHLDGQPIPVKGIRGNENVDKLAKAALNRASCSGKRICWSDLKPKINAYIRSVWQKNWDAEGANEVFPNLGEDLHRRGEGAGRKREIAMCRLRVIAAEGEFQASQSLQAAAEVIAKSPSALHLRYLQTLNTISAEKNSTVIFPFPIEFIKK</sequence>
<dbReference type="PANTHER" id="PTHR10264:SF19">
    <property type="entry name" value="AT06885P-RELATED"/>
    <property type="match status" value="1"/>
</dbReference>
<dbReference type="InterPro" id="IPR043202">
    <property type="entry name" value="Band-7_stomatin-like"/>
</dbReference>
<protein>
    <submittedName>
        <fullName evidence="1">Band 7 protein</fullName>
    </submittedName>
</protein>
<gene>
    <name evidence="1" type="ORF">PoB_000764500</name>
</gene>
<evidence type="ECO:0000313" key="1">
    <source>
        <dbReference type="EMBL" id="GFN81139.1"/>
    </source>
</evidence>
<organism evidence="1 2">
    <name type="scientific">Plakobranchus ocellatus</name>
    <dbReference type="NCBI Taxonomy" id="259542"/>
    <lineage>
        <taxon>Eukaryota</taxon>
        <taxon>Metazoa</taxon>
        <taxon>Spiralia</taxon>
        <taxon>Lophotrochozoa</taxon>
        <taxon>Mollusca</taxon>
        <taxon>Gastropoda</taxon>
        <taxon>Heterobranchia</taxon>
        <taxon>Euthyneura</taxon>
        <taxon>Panpulmonata</taxon>
        <taxon>Sacoglossa</taxon>
        <taxon>Placobranchoidea</taxon>
        <taxon>Plakobranchidae</taxon>
        <taxon>Plakobranchus</taxon>
    </lineage>
</organism>